<evidence type="ECO:0000313" key="1">
    <source>
        <dbReference type="EMBL" id="CAG7953950.1"/>
    </source>
</evidence>
<gene>
    <name evidence="1" type="ORF">PNAL_LOCUS576</name>
</gene>
<accession>A0A9W4H9R2</accession>
<dbReference type="AlphaFoldDB" id="A0A9W4H9R2"/>
<organism evidence="1 2">
    <name type="scientific">Penicillium nalgiovense</name>
    <dbReference type="NCBI Taxonomy" id="60175"/>
    <lineage>
        <taxon>Eukaryota</taxon>
        <taxon>Fungi</taxon>
        <taxon>Dikarya</taxon>
        <taxon>Ascomycota</taxon>
        <taxon>Pezizomycotina</taxon>
        <taxon>Eurotiomycetes</taxon>
        <taxon>Eurotiomycetidae</taxon>
        <taxon>Eurotiales</taxon>
        <taxon>Aspergillaceae</taxon>
        <taxon>Penicillium</taxon>
    </lineage>
</organism>
<evidence type="ECO:0000313" key="2">
    <source>
        <dbReference type="Proteomes" id="UP001153461"/>
    </source>
</evidence>
<comment type="caution">
    <text evidence="1">The sequence shown here is derived from an EMBL/GenBank/DDBJ whole genome shotgun (WGS) entry which is preliminary data.</text>
</comment>
<protein>
    <submittedName>
        <fullName evidence="1">Uncharacterized protein</fullName>
    </submittedName>
</protein>
<dbReference type="Proteomes" id="UP001153461">
    <property type="component" value="Unassembled WGS sequence"/>
</dbReference>
<reference evidence="1" key="1">
    <citation type="submission" date="2021-07" db="EMBL/GenBank/DDBJ databases">
        <authorList>
            <person name="Branca A.L. A."/>
        </authorList>
    </citation>
    <scope>NUCLEOTIDE SEQUENCE</scope>
</reference>
<dbReference type="EMBL" id="CAJVNV010000014">
    <property type="protein sequence ID" value="CAG7953950.1"/>
    <property type="molecule type" value="Genomic_DNA"/>
</dbReference>
<proteinExistence type="predicted"/>
<name>A0A9W4H9R2_PENNA</name>
<sequence>MGYFRWFLWRFYSKGDGCMADSAWEIWDIRLVYEFIRGASVRAFLREFSVYGVIFLGISLLL</sequence>